<dbReference type="Gene3D" id="3.30.70.2450">
    <property type="match status" value="1"/>
</dbReference>
<proteinExistence type="predicted"/>
<dbReference type="SUPFAM" id="SSF51905">
    <property type="entry name" value="FAD/NAD(P)-binding domain"/>
    <property type="match status" value="1"/>
</dbReference>
<protein>
    <submittedName>
        <fullName evidence="5">FAD-dependent monooxygenase</fullName>
    </submittedName>
</protein>
<dbReference type="Pfam" id="PF01494">
    <property type="entry name" value="FAD_binding_3"/>
    <property type="match status" value="1"/>
</dbReference>
<evidence type="ECO:0000259" key="4">
    <source>
        <dbReference type="Pfam" id="PF01494"/>
    </source>
</evidence>
<dbReference type="PROSITE" id="PS51257">
    <property type="entry name" value="PROKAR_LIPOPROTEIN"/>
    <property type="match status" value="1"/>
</dbReference>
<evidence type="ECO:0000256" key="3">
    <source>
        <dbReference type="ARBA" id="ARBA00022827"/>
    </source>
</evidence>
<keyword evidence="3" id="KW-0274">FAD</keyword>
<dbReference type="GO" id="GO:0004497">
    <property type="term" value="F:monooxygenase activity"/>
    <property type="evidence" value="ECO:0007669"/>
    <property type="project" value="UniProtKB-KW"/>
</dbReference>
<keyword evidence="5" id="KW-0560">Oxidoreductase</keyword>
<evidence type="ECO:0000256" key="2">
    <source>
        <dbReference type="ARBA" id="ARBA00022630"/>
    </source>
</evidence>
<dbReference type="InterPro" id="IPR002938">
    <property type="entry name" value="FAD-bd"/>
</dbReference>
<feature type="domain" description="FAD-binding" evidence="4">
    <location>
        <begin position="4"/>
        <end position="334"/>
    </location>
</feature>
<dbReference type="EMBL" id="CP099837">
    <property type="protein sequence ID" value="USY18417.1"/>
    <property type="molecule type" value="Genomic_DNA"/>
</dbReference>
<evidence type="ECO:0000256" key="1">
    <source>
        <dbReference type="ARBA" id="ARBA00001974"/>
    </source>
</evidence>
<dbReference type="InterPro" id="IPR050641">
    <property type="entry name" value="RIFMO-like"/>
</dbReference>
<gene>
    <name evidence="5" type="ORF">NE857_24350</name>
</gene>
<sequence length="490" mass="52476">MTRPVAIVGAGPTGLMLACELGLQGIGAVVLERSPEQGRHSYAMGFHARTAELLDQRGLLDAFLPETPTWRGNHFALFPLDMDQLDGPQPFTVAAPQRRVEQVLDERARELGVPIRRGHEVVGLTQDTDSVRLRVRSGSEEYDLTASYVVACDGGRSTVSELAGISSGGTPPTVSTLVADVTGFDTERDLVSMGLHPRGQFAAIMTEPGVLRIMATEFGADPASDAPVTLESVIDCVRRVTGAEIKVSEPRALYRIDDATRLAESYRSGRVFVAGDAAHAHYPMGGQAMDTGIQDAVNLGWKLAAQVQGWAPPELLDTYESERRPAGQRVCDNTRAQLALMVPPERVGPLREVLTGLLELPDVHRHLLGLVTAVGTRYGRDGDHPLVGTRLVDGVVARAEGDTPLAHLTRSGRGLYLDLSGGTADTETAARWAHRVETHAAEPVGDAAADKILGVLVRPDGHIAHVSTAEDAPGVLETALARWFGQADHR</sequence>
<dbReference type="RefSeq" id="WP_254417812.1">
    <property type="nucleotide sequence ID" value="NZ_BAAAJB010000035.1"/>
</dbReference>
<evidence type="ECO:0000313" key="5">
    <source>
        <dbReference type="EMBL" id="USY18417.1"/>
    </source>
</evidence>
<evidence type="ECO:0000313" key="6">
    <source>
        <dbReference type="Proteomes" id="UP001055940"/>
    </source>
</evidence>
<dbReference type="PANTHER" id="PTHR43004">
    <property type="entry name" value="TRK SYSTEM POTASSIUM UPTAKE PROTEIN"/>
    <property type="match status" value="1"/>
</dbReference>
<keyword evidence="2" id="KW-0285">Flavoprotein</keyword>
<comment type="cofactor">
    <cofactor evidence="1">
        <name>FAD</name>
        <dbReference type="ChEBI" id="CHEBI:57692"/>
    </cofactor>
</comment>
<name>A0ABY5D5E5_9ACTN</name>
<dbReference type="Proteomes" id="UP001055940">
    <property type="component" value="Chromosome"/>
</dbReference>
<dbReference type="InterPro" id="IPR036188">
    <property type="entry name" value="FAD/NAD-bd_sf"/>
</dbReference>
<keyword evidence="6" id="KW-1185">Reference proteome</keyword>
<dbReference type="Pfam" id="PF21274">
    <property type="entry name" value="Rng_hyd_C"/>
    <property type="match status" value="1"/>
</dbReference>
<accession>A0ABY5D5E5</accession>
<dbReference type="PANTHER" id="PTHR43004:SF19">
    <property type="entry name" value="BINDING MONOOXYGENASE, PUTATIVE (JCVI)-RELATED"/>
    <property type="match status" value="1"/>
</dbReference>
<reference evidence="5" key="1">
    <citation type="submission" date="2022-06" db="EMBL/GenBank/DDBJ databases">
        <authorList>
            <person name="Ping M."/>
        </authorList>
    </citation>
    <scope>NUCLEOTIDE SEQUENCE</scope>
    <source>
        <strain evidence="5">JCM11759T</strain>
    </source>
</reference>
<dbReference type="Gene3D" id="3.40.30.120">
    <property type="match status" value="1"/>
</dbReference>
<organism evidence="5 6">
    <name type="scientific">Nocardiopsis exhalans</name>
    <dbReference type="NCBI Taxonomy" id="163604"/>
    <lineage>
        <taxon>Bacteria</taxon>
        <taxon>Bacillati</taxon>
        <taxon>Actinomycetota</taxon>
        <taxon>Actinomycetes</taxon>
        <taxon>Streptosporangiales</taxon>
        <taxon>Nocardiopsidaceae</taxon>
        <taxon>Nocardiopsis</taxon>
    </lineage>
</organism>
<dbReference type="PRINTS" id="PR00420">
    <property type="entry name" value="RNGMNOXGNASE"/>
</dbReference>
<dbReference type="Gene3D" id="3.50.50.60">
    <property type="entry name" value="FAD/NAD(P)-binding domain"/>
    <property type="match status" value="1"/>
</dbReference>
<keyword evidence="5" id="KW-0503">Monooxygenase</keyword>